<reference evidence="2" key="1">
    <citation type="submission" date="2024-05" db="EMBL/GenBank/DDBJ databases">
        <title>Whole genome shotgun sequence of Streptomyces hydrogenans NBRC 13475.</title>
        <authorList>
            <person name="Komaki H."/>
            <person name="Tamura T."/>
        </authorList>
    </citation>
    <scope>NUCLEOTIDE SEQUENCE</scope>
    <source>
        <strain evidence="2">NBRC 13475</strain>
    </source>
</reference>
<comment type="caution">
    <text evidence="2">The sequence shown here is derived from an EMBL/GenBank/DDBJ whole genome shotgun (WGS) entry which is preliminary data.</text>
</comment>
<sequence>MRTAEDLAALAKKDPSKMSEAEFDRLLAGLTKYSGDDLFASTFAHKLGAQGTLDFWSQLNDPNSRDHAADGKRYDQYKDLQKQLGLTLANATQSASPDMTRWKFACSRPSRSRSAATTASPATSS</sequence>
<gene>
    <name evidence="2" type="ORF">Shyd_47810</name>
</gene>
<evidence type="ECO:0000313" key="2">
    <source>
        <dbReference type="EMBL" id="GHI23410.1"/>
    </source>
</evidence>
<accession>A0ABQ3PEG7</accession>
<dbReference type="RefSeq" id="WP_226652085.1">
    <property type="nucleotide sequence ID" value="NZ_BNDW01000038.1"/>
</dbReference>
<evidence type="ECO:0000256" key="1">
    <source>
        <dbReference type="SAM" id="MobiDB-lite"/>
    </source>
</evidence>
<dbReference type="EMBL" id="BNDW01000038">
    <property type="protein sequence ID" value="GHI23410.1"/>
    <property type="molecule type" value="Genomic_DNA"/>
</dbReference>
<feature type="compositionally biased region" description="Low complexity" evidence="1">
    <location>
        <begin position="107"/>
        <end position="125"/>
    </location>
</feature>
<organism evidence="2 3">
    <name type="scientific">Streptomyces hydrogenans</name>
    <dbReference type="NCBI Taxonomy" id="1873719"/>
    <lineage>
        <taxon>Bacteria</taxon>
        <taxon>Bacillati</taxon>
        <taxon>Actinomycetota</taxon>
        <taxon>Actinomycetes</taxon>
        <taxon>Kitasatosporales</taxon>
        <taxon>Streptomycetaceae</taxon>
        <taxon>Streptomyces</taxon>
    </lineage>
</organism>
<feature type="region of interest" description="Disordered" evidence="1">
    <location>
        <begin position="106"/>
        <end position="125"/>
    </location>
</feature>
<name>A0ABQ3PEG7_9ACTN</name>
<dbReference type="Proteomes" id="UP001052739">
    <property type="component" value="Unassembled WGS sequence"/>
</dbReference>
<protein>
    <submittedName>
        <fullName evidence="2">Uncharacterized protein</fullName>
    </submittedName>
</protein>
<keyword evidence="3" id="KW-1185">Reference proteome</keyword>
<evidence type="ECO:0000313" key="3">
    <source>
        <dbReference type="Proteomes" id="UP001052739"/>
    </source>
</evidence>
<proteinExistence type="predicted"/>